<evidence type="ECO:0000313" key="11">
    <source>
        <dbReference type="Proteomes" id="UP000593626"/>
    </source>
</evidence>
<dbReference type="SUPFAM" id="SSF81330">
    <property type="entry name" value="Gated mechanosensitive channel"/>
    <property type="match status" value="1"/>
</dbReference>
<dbReference type="PANTHER" id="PTHR30266:SF2">
    <property type="entry name" value="LARGE-CONDUCTANCE MECHANOSENSITIVE CHANNEL"/>
    <property type="match status" value="1"/>
</dbReference>
<evidence type="ECO:0000256" key="2">
    <source>
        <dbReference type="ARBA" id="ARBA00022448"/>
    </source>
</evidence>
<dbReference type="InterPro" id="IPR036019">
    <property type="entry name" value="MscL_channel"/>
</dbReference>
<dbReference type="NCBIfam" id="TIGR00220">
    <property type="entry name" value="mscL"/>
    <property type="match status" value="1"/>
</dbReference>
<feature type="transmembrane region" description="Helical" evidence="9">
    <location>
        <begin position="65"/>
        <end position="87"/>
    </location>
</feature>
<dbReference type="Proteomes" id="UP000593626">
    <property type="component" value="Chromosome"/>
</dbReference>
<comment type="similarity">
    <text evidence="9">Belongs to the MscL family.</text>
</comment>
<comment type="function">
    <text evidence="9">Channel that opens in response to stretch forces in the membrane lipid bilayer. May participate in the regulation of osmotic pressure changes within the cell.</text>
</comment>
<reference evidence="10 11" key="1">
    <citation type="submission" date="2019-07" db="EMBL/GenBank/DDBJ databases">
        <title>Genome sequence of 2 isolates from Red Sea Mangroves.</title>
        <authorList>
            <person name="Sefrji F."/>
            <person name="Michoud G."/>
            <person name="Merlino G."/>
            <person name="Daffonchio D."/>
        </authorList>
    </citation>
    <scope>NUCLEOTIDE SEQUENCE [LARGE SCALE GENOMIC DNA]</scope>
    <source>
        <strain evidence="10 11">R1DC41</strain>
    </source>
</reference>
<dbReference type="GO" id="GO:0005886">
    <property type="term" value="C:plasma membrane"/>
    <property type="evidence" value="ECO:0007669"/>
    <property type="project" value="UniProtKB-SubCell"/>
</dbReference>
<keyword evidence="7 9" id="KW-0472">Membrane</keyword>
<comment type="subcellular location">
    <subcellularLocation>
        <location evidence="9">Cell membrane</location>
        <topology evidence="9">Multi-pass membrane protein</topology>
    </subcellularLocation>
    <subcellularLocation>
        <location evidence="1">Membrane</location>
        <topology evidence="1">Multi-pass membrane protein</topology>
    </subcellularLocation>
</comment>
<evidence type="ECO:0000256" key="6">
    <source>
        <dbReference type="ARBA" id="ARBA00023065"/>
    </source>
</evidence>
<evidence type="ECO:0000313" key="10">
    <source>
        <dbReference type="EMBL" id="QPC45834.1"/>
    </source>
</evidence>
<keyword evidence="2 9" id="KW-0813">Transport</keyword>
<sequence>MWKEFKQFAIRGNVIELAIAVILGTAFTKIIDTIVKDLFMPVLGMVIGNVDFTYIRIVFHGQEIFIGNLLQVTVEFLFIAFALFIVVRGINRVKRRIGQQEHIADKSQLDILLEIRDILAEQNNSKKLP</sequence>
<keyword evidence="5 9" id="KW-1133">Transmembrane helix</keyword>
<dbReference type="InterPro" id="IPR001185">
    <property type="entry name" value="MS_channel"/>
</dbReference>
<keyword evidence="4 9" id="KW-0812">Transmembrane</keyword>
<dbReference type="PRINTS" id="PR01264">
    <property type="entry name" value="MECHCHANNEL"/>
</dbReference>
<feature type="transmembrane region" description="Helical" evidence="9">
    <location>
        <begin position="12"/>
        <end position="31"/>
    </location>
</feature>
<name>A0A7S8C9F0_9BACI</name>
<dbReference type="KEGG" id="mcui:G8O30_02100"/>
<accession>A0A7S8C9F0</accession>
<dbReference type="Pfam" id="PF01741">
    <property type="entry name" value="MscL"/>
    <property type="match status" value="1"/>
</dbReference>
<dbReference type="PANTHER" id="PTHR30266">
    <property type="entry name" value="MECHANOSENSITIVE CHANNEL MSCL"/>
    <property type="match status" value="1"/>
</dbReference>
<comment type="subunit">
    <text evidence="9">Homopentamer.</text>
</comment>
<dbReference type="InterPro" id="IPR037673">
    <property type="entry name" value="MSC/AndL"/>
</dbReference>
<protein>
    <recommendedName>
        <fullName evidence="9">Large-conductance mechanosensitive channel</fullName>
    </recommendedName>
</protein>
<keyword evidence="8 9" id="KW-0407">Ion channel</keyword>
<evidence type="ECO:0000256" key="5">
    <source>
        <dbReference type="ARBA" id="ARBA00022989"/>
    </source>
</evidence>
<evidence type="ECO:0000256" key="3">
    <source>
        <dbReference type="ARBA" id="ARBA00022475"/>
    </source>
</evidence>
<dbReference type="AlphaFoldDB" id="A0A7S8C9F0"/>
<keyword evidence="6 9" id="KW-0406">Ion transport</keyword>
<keyword evidence="3 9" id="KW-1003">Cell membrane</keyword>
<evidence type="ECO:0000256" key="8">
    <source>
        <dbReference type="ARBA" id="ARBA00023303"/>
    </source>
</evidence>
<evidence type="ECO:0000256" key="1">
    <source>
        <dbReference type="ARBA" id="ARBA00004141"/>
    </source>
</evidence>
<evidence type="ECO:0000256" key="4">
    <source>
        <dbReference type="ARBA" id="ARBA00022692"/>
    </source>
</evidence>
<evidence type="ECO:0000256" key="9">
    <source>
        <dbReference type="HAMAP-Rule" id="MF_00115"/>
    </source>
</evidence>
<dbReference type="GO" id="GO:0008381">
    <property type="term" value="F:mechanosensitive monoatomic ion channel activity"/>
    <property type="evidence" value="ECO:0007669"/>
    <property type="project" value="UniProtKB-UniRule"/>
</dbReference>
<evidence type="ECO:0000256" key="7">
    <source>
        <dbReference type="ARBA" id="ARBA00023136"/>
    </source>
</evidence>
<dbReference type="HAMAP" id="MF_00115">
    <property type="entry name" value="MscL"/>
    <property type="match status" value="1"/>
</dbReference>
<dbReference type="RefSeq" id="WP_239673351.1">
    <property type="nucleotide sequence ID" value="NZ_CP049742.1"/>
</dbReference>
<dbReference type="Gene3D" id="1.10.1200.120">
    <property type="entry name" value="Large-conductance mechanosensitive channel, MscL, domain 1"/>
    <property type="match status" value="1"/>
</dbReference>
<proteinExistence type="inferred from homology"/>
<gene>
    <name evidence="9 10" type="primary">mscL</name>
    <name evidence="10" type="ORF">G8O30_02100</name>
</gene>
<keyword evidence="11" id="KW-1185">Reference proteome</keyword>
<dbReference type="EMBL" id="CP049742">
    <property type="protein sequence ID" value="QPC45834.1"/>
    <property type="molecule type" value="Genomic_DNA"/>
</dbReference>
<organism evidence="10 11">
    <name type="scientific">Mangrovibacillus cuniculi</name>
    <dbReference type="NCBI Taxonomy" id="2593652"/>
    <lineage>
        <taxon>Bacteria</taxon>
        <taxon>Bacillati</taxon>
        <taxon>Bacillota</taxon>
        <taxon>Bacilli</taxon>
        <taxon>Bacillales</taxon>
        <taxon>Bacillaceae</taxon>
        <taxon>Mangrovibacillus</taxon>
    </lineage>
</organism>